<dbReference type="InterPro" id="IPR043128">
    <property type="entry name" value="Rev_trsase/Diguanyl_cyclase"/>
</dbReference>
<organism evidence="3 4">
    <name type="scientific">Methylobrevis albus</name>
    <dbReference type="NCBI Taxonomy" id="2793297"/>
    <lineage>
        <taxon>Bacteria</taxon>
        <taxon>Pseudomonadati</taxon>
        <taxon>Pseudomonadota</taxon>
        <taxon>Alphaproteobacteria</taxon>
        <taxon>Hyphomicrobiales</taxon>
        <taxon>Pleomorphomonadaceae</taxon>
        <taxon>Methylobrevis</taxon>
    </lineage>
</organism>
<dbReference type="SMART" id="SM00267">
    <property type="entry name" value="GGDEF"/>
    <property type="match status" value="1"/>
</dbReference>
<protein>
    <submittedName>
        <fullName evidence="3">GGDEF domain-containing protein</fullName>
    </submittedName>
</protein>
<dbReference type="Gene3D" id="3.30.70.270">
    <property type="match status" value="1"/>
</dbReference>
<dbReference type="GO" id="GO:0071111">
    <property type="term" value="F:cyclic-guanylate-specific phosphodiesterase activity"/>
    <property type="evidence" value="ECO:0007669"/>
    <property type="project" value="InterPro"/>
</dbReference>
<evidence type="ECO:0000313" key="3">
    <source>
        <dbReference type="EMBL" id="MBH0236896.1"/>
    </source>
</evidence>
<comment type="caution">
    <text evidence="3">The sequence shown here is derived from an EMBL/GenBank/DDBJ whole genome shotgun (WGS) entry which is preliminary data.</text>
</comment>
<keyword evidence="4" id="KW-1185">Reference proteome</keyword>
<reference evidence="3" key="1">
    <citation type="submission" date="2020-12" db="EMBL/GenBank/DDBJ databases">
        <title>Methylobrevis albus sp. nov., isolated from fresh water lack sediment.</title>
        <authorList>
            <person name="Zou Q."/>
        </authorList>
    </citation>
    <scope>NUCLEOTIDE SEQUENCE</scope>
    <source>
        <strain evidence="3">L22</strain>
    </source>
</reference>
<feature type="domain" description="EAL" evidence="1">
    <location>
        <begin position="17"/>
        <end position="268"/>
    </location>
</feature>
<dbReference type="InterPro" id="IPR001633">
    <property type="entry name" value="EAL_dom"/>
</dbReference>
<dbReference type="AlphaFoldDB" id="A0A931I0A7"/>
<evidence type="ECO:0000259" key="1">
    <source>
        <dbReference type="PROSITE" id="PS50883"/>
    </source>
</evidence>
<evidence type="ECO:0000313" key="4">
    <source>
        <dbReference type="Proteomes" id="UP000631694"/>
    </source>
</evidence>
<dbReference type="Proteomes" id="UP000631694">
    <property type="component" value="Unassembled WGS sequence"/>
</dbReference>
<dbReference type="PANTHER" id="PTHR33121">
    <property type="entry name" value="CYCLIC DI-GMP PHOSPHODIESTERASE PDEF"/>
    <property type="match status" value="1"/>
</dbReference>
<evidence type="ECO:0000259" key="2">
    <source>
        <dbReference type="PROSITE" id="PS50887"/>
    </source>
</evidence>
<dbReference type="SUPFAM" id="SSF54631">
    <property type="entry name" value="CBS-domain pair"/>
    <property type="match status" value="1"/>
</dbReference>
<name>A0A931I0A7_9HYPH</name>
<dbReference type="PROSITE" id="PS50887">
    <property type="entry name" value="GGDEF"/>
    <property type="match status" value="1"/>
</dbReference>
<dbReference type="SUPFAM" id="SSF55073">
    <property type="entry name" value="Nucleotide cyclase"/>
    <property type="match status" value="1"/>
</dbReference>
<dbReference type="Pfam" id="PF00990">
    <property type="entry name" value="GGDEF"/>
    <property type="match status" value="1"/>
</dbReference>
<dbReference type="SUPFAM" id="SSF141868">
    <property type="entry name" value="EAL domain-like"/>
    <property type="match status" value="1"/>
</dbReference>
<dbReference type="EMBL" id="JADZLT010000040">
    <property type="protein sequence ID" value="MBH0236896.1"/>
    <property type="molecule type" value="Genomic_DNA"/>
</dbReference>
<dbReference type="Gene3D" id="3.20.20.450">
    <property type="entry name" value="EAL domain"/>
    <property type="match status" value="1"/>
</dbReference>
<dbReference type="PROSITE" id="PS50883">
    <property type="entry name" value="EAL"/>
    <property type="match status" value="1"/>
</dbReference>
<dbReference type="InterPro" id="IPR000160">
    <property type="entry name" value="GGDEF_dom"/>
</dbReference>
<dbReference type="CDD" id="cd01948">
    <property type="entry name" value="EAL"/>
    <property type="match status" value="1"/>
</dbReference>
<gene>
    <name evidence="3" type="ORF">I5731_03585</name>
</gene>
<sequence>MTQPLQAIGAAYSRAVAAPVGSPYAEAMSLEGLSHAFQPIVDIHTGVVHAYEALLRGVEHAGCEHIGSFFDRIDAEGRLAETELHLADAAMAKLGSLPGRDARLFLNIDERTLEDPAFRPREFVEAARRRDLQASSLCIEVLGRKRGALGSNAPMLIAALRASQVRLALDHFGHGCAELALLYALQPEYVKVDRFFVADIGRSNRKRLFLATVVNLAHAVGAKVIAEGVETAEEHVACREIGCDLAQGYYIARPMPAPEATSDVFRHVLATSTRNRRTRNSDEPLIRSEIDVVAPIRTDQAISAVFDRFRSVPDRAYFPVVDSADVPVGLLHERNFRAFVFNPVGRDILQNDSLGYRIADFVTRCPTADIRMPVEKVLEVYAHWSDADGIVLTEQGVYVGMLSSAALLKLVNEKRLQVAQDQNPLTTMPGNLSINNHLVDAAEATGANRLFCYFDFNHFKPFNDHYGFRQGDRVIILFADILRRHFSEGAFLGHVGGDDFFAGVRGVTLDEVERKARAVTSDFRAEVVSFYAPEDHRRGYLEGTDREGNAQIFPLMTCSAAVVEIGHDEVIDDVVAISRRIADAKRAAKLSIDAIAVRPAPRFPAGR</sequence>
<dbReference type="SMART" id="SM00052">
    <property type="entry name" value="EAL"/>
    <property type="match status" value="1"/>
</dbReference>
<dbReference type="InterPro" id="IPR029787">
    <property type="entry name" value="Nucleotide_cyclase"/>
</dbReference>
<feature type="domain" description="GGDEF" evidence="2">
    <location>
        <begin position="447"/>
        <end position="600"/>
    </location>
</feature>
<dbReference type="InterPro" id="IPR035919">
    <property type="entry name" value="EAL_sf"/>
</dbReference>
<dbReference type="InterPro" id="IPR050706">
    <property type="entry name" value="Cyclic-di-GMP_PDE-like"/>
</dbReference>
<dbReference type="RefSeq" id="WP_197309987.1">
    <property type="nucleotide sequence ID" value="NZ_JADZLT010000040.1"/>
</dbReference>
<dbReference type="Pfam" id="PF00563">
    <property type="entry name" value="EAL"/>
    <property type="match status" value="1"/>
</dbReference>
<dbReference type="InterPro" id="IPR046342">
    <property type="entry name" value="CBS_dom_sf"/>
</dbReference>
<proteinExistence type="predicted"/>
<dbReference type="PANTHER" id="PTHR33121:SF76">
    <property type="entry name" value="SIGNALING PROTEIN"/>
    <property type="match status" value="1"/>
</dbReference>
<accession>A0A931I0A7</accession>